<dbReference type="SUPFAM" id="SSF53474">
    <property type="entry name" value="alpha/beta-Hydrolases"/>
    <property type="match status" value="1"/>
</dbReference>
<dbReference type="InterPro" id="IPR036388">
    <property type="entry name" value="WH-like_DNA-bd_sf"/>
</dbReference>
<keyword evidence="3" id="KW-0378">Hydrolase</keyword>
<dbReference type="Gene3D" id="1.10.10.10">
    <property type="entry name" value="Winged helix-like DNA-binding domain superfamily/Winged helix DNA-binding domain"/>
    <property type="match status" value="1"/>
</dbReference>
<dbReference type="Proteomes" id="UP000309450">
    <property type="component" value="Unassembled WGS sequence"/>
</dbReference>
<dbReference type="InterPro" id="IPR016032">
    <property type="entry name" value="Sig_transdc_resp-reg_C-effctor"/>
</dbReference>
<proteinExistence type="predicted"/>
<feature type="compositionally biased region" description="Basic and acidic residues" evidence="1">
    <location>
        <begin position="1"/>
        <end position="12"/>
    </location>
</feature>
<evidence type="ECO:0000256" key="1">
    <source>
        <dbReference type="SAM" id="MobiDB-lite"/>
    </source>
</evidence>
<dbReference type="SUPFAM" id="SSF46894">
    <property type="entry name" value="C-terminal effector domain of the bipartite response regulators"/>
    <property type="match status" value="1"/>
</dbReference>
<accession>A0A4S3MKV9</accession>
<dbReference type="OrthoDB" id="8107794at2"/>
<evidence type="ECO:0000259" key="2">
    <source>
        <dbReference type="PROSITE" id="PS50043"/>
    </source>
</evidence>
<sequence length="594" mass="65288">MFLAMKQRERGSGRVPPGAQLAERDHKAEIVDRLYDVALDPIRLEELLEVWEGRIGPLRVGTLERAVPLEDPEIEAHTARATVFLDRFEATREDGAYRSVLEDIPRSAAFLSDGGSRIVAANRAARLAFAVDEGAPLADLPFDPDDIATLRDVILKVAGGWAEKVITLRIRSLVTGGPVIVRVSPVESDRTAPLALILSTELVWPEGFEQIVREAFGLTMAEVEIVQAITLGLPLKDIAEARGRSVETVRTQLRSILSKTETHSQSELVRVVLGLMDVALIPAVAADGRRGDGALEPVPFREMRLGDGRRLEWIEFGAPDGVPVLFMHMDYGLIRWPVPAERAAVAQGLRVIVPVRAGYGRTDPHPRGAERLTACSRDYAAVLDHLGLSRVAVICMGADLRFALKLSQMRPGLVSGIVGCAAQLPLRTAAQYDRMDKWQRFILANARYAPRVLPFMVKAGFSLARRLGKEAFFTQVNGGSPADMQAFAQPEVREAILLGSDVCMTRKWSAHEAFTAECIDSERDWSDLVRAAAVPVVLLQGDQDPQTPMLTIRELMGDFPALDVTFLPGTGQLLFFAEWQTALDRLRPLLPGRN</sequence>
<dbReference type="AlphaFoldDB" id="A0A4S3MKV9"/>
<feature type="region of interest" description="Disordered" evidence="1">
    <location>
        <begin position="1"/>
        <end position="20"/>
    </location>
</feature>
<dbReference type="CDD" id="cd06170">
    <property type="entry name" value="LuxR_C_like"/>
    <property type="match status" value="1"/>
</dbReference>
<dbReference type="InterPro" id="IPR050471">
    <property type="entry name" value="AB_hydrolase"/>
</dbReference>
<name>A0A4S3MKV9_9RHOB</name>
<evidence type="ECO:0000313" key="3">
    <source>
        <dbReference type="EMBL" id="THD82190.1"/>
    </source>
</evidence>
<protein>
    <submittedName>
        <fullName evidence="3">Alpha/beta fold hydrolase</fullName>
    </submittedName>
</protein>
<dbReference type="PANTHER" id="PTHR43433">
    <property type="entry name" value="HYDROLASE, ALPHA/BETA FOLD FAMILY PROTEIN"/>
    <property type="match status" value="1"/>
</dbReference>
<comment type="caution">
    <text evidence="3">The sequence shown here is derived from an EMBL/GenBank/DDBJ whole genome shotgun (WGS) entry which is preliminary data.</text>
</comment>
<dbReference type="PANTHER" id="PTHR43433:SF10">
    <property type="entry name" value="AB HYDROLASE-1 DOMAIN-CONTAINING PROTEIN"/>
    <property type="match status" value="1"/>
</dbReference>
<dbReference type="SMART" id="SM00421">
    <property type="entry name" value="HTH_LUXR"/>
    <property type="match status" value="1"/>
</dbReference>
<dbReference type="GO" id="GO:0016787">
    <property type="term" value="F:hydrolase activity"/>
    <property type="evidence" value="ECO:0007669"/>
    <property type="project" value="UniProtKB-KW"/>
</dbReference>
<dbReference type="Gene3D" id="3.40.50.1820">
    <property type="entry name" value="alpha/beta hydrolase"/>
    <property type="match status" value="1"/>
</dbReference>
<feature type="domain" description="HTH luxR-type" evidence="2">
    <location>
        <begin position="211"/>
        <end position="276"/>
    </location>
</feature>
<dbReference type="InterPro" id="IPR000792">
    <property type="entry name" value="Tscrpt_reg_LuxR_C"/>
</dbReference>
<gene>
    <name evidence="3" type="ORF">E7811_14015</name>
</gene>
<organism evidence="3 4">
    <name type="scientific">Aliigemmobacter aestuarii</name>
    <dbReference type="NCBI Taxonomy" id="1445661"/>
    <lineage>
        <taxon>Bacteria</taxon>
        <taxon>Pseudomonadati</taxon>
        <taxon>Pseudomonadota</taxon>
        <taxon>Alphaproteobacteria</taxon>
        <taxon>Rhodobacterales</taxon>
        <taxon>Paracoccaceae</taxon>
        <taxon>Aliigemmobacter</taxon>
    </lineage>
</organism>
<dbReference type="InterPro" id="IPR029058">
    <property type="entry name" value="AB_hydrolase_fold"/>
</dbReference>
<dbReference type="GO" id="GO:0003677">
    <property type="term" value="F:DNA binding"/>
    <property type="evidence" value="ECO:0007669"/>
    <property type="project" value="InterPro"/>
</dbReference>
<dbReference type="EMBL" id="SSND01000004">
    <property type="protein sequence ID" value="THD82190.1"/>
    <property type="molecule type" value="Genomic_DNA"/>
</dbReference>
<reference evidence="3 4" key="1">
    <citation type="submission" date="2019-04" db="EMBL/GenBank/DDBJ databases">
        <title>Draft genome sequence of Gemmobacter aestuarii sp. nov.</title>
        <authorList>
            <person name="Hameed A."/>
            <person name="Lin S.-Y."/>
            <person name="Shahina M."/>
            <person name="Lai W.-A."/>
            <person name="Young C.-C."/>
        </authorList>
    </citation>
    <scope>NUCLEOTIDE SEQUENCE [LARGE SCALE GENOMIC DNA]</scope>
    <source>
        <strain evidence="3 4">CC-PW-75</strain>
    </source>
</reference>
<keyword evidence="4" id="KW-1185">Reference proteome</keyword>
<dbReference type="GO" id="GO:0006355">
    <property type="term" value="P:regulation of DNA-templated transcription"/>
    <property type="evidence" value="ECO:0007669"/>
    <property type="project" value="InterPro"/>
</dbReference>
<dbReference type="PROSITE" id="PS50043">
    <property type="entry name" value="HTH_LUXR_2"/>
    <property type="match status" value="1"/>
</dbReference>
<dbReference type="Pfam" id="PF00196">
    <property type="entry name" value="GerE"/>
    <property type="match status" value="1"/>
</dbReference>
<evidence type="ECO:0000313" key="4">
    <source>
        <dbReference type="Proteomes" id="UP000309450"/>
    </source>
</evidence>